<name>A0ABS4LFI5_STRAV</name>
<dbReference type="InterPro" id="IPR014729">
    <property type="entry name" value="Rossmann-like_a/b/a_fold"/>
</dbReference>
<dbReference type="Pfam" id="PF00582">
    <property type="entry name" value="Usp"/>
    <property type="match status" value="1"/>
</dbReference>
<sequence>MNSTGNGSEFDRVVVGVDGSEPARRAALWAAAEADRRGSPLHIVYAADTEGRDLYVSADSIEYGRGAGRELLDETAAAVADLHPGLHVTTEFSSSAPPPACTGLPPGTARSWSATGVWAGSTPCCWAPSG</sequence>
<evidence type="ECO:0000313" key="2">
    <source>
        <dbReference type="EMBL" id="MBP2040899.1"/>
    </source>
</evidence>
<dbReference type="InterPro" id="IPR006016">
    <property type="entry name" value="UspA"/>
</dbReference>
<comment type="caution">
    <text evidence="2">The sequence shown here is derived from an EMBL/GenBank/DDBJ whole genome shotgun (WGS) entry which is preliminary data.</text>
</comment>
<dbReference type="RefSeq" id="WP_308279496.1">
    <property type="nucleotide sequence ID" value="NZ_BMVL01000006.1"/>
</dbReference>
<dbReference type="SUPFAM" id="SSF52402">
    <property type="entry name" value="Adenine nucleotide alpha hydrolases-like"/>
    <property type="match status" value="1"/>
</dbReference>
<feature type="domain" description="UspA" evidence="1">
    <location>
        <begin position="10"/>
        <end position="78"/>
    </location>
</feature>
<accession>A0ABS4LFI5</accession>
<evidence type="ECO:0000313" key="3">
    <source>
        <dbReference type="Proteomes" id="UP001519310"/>
    </source>
</evidence>
<dbReference type="EMBL" id="JAGGLQ010000020">
    <property type="protein sequence ID" value="MBP2040899.1"/>
    <property type="molecule type" value="Genomic_DNA"/>
</dbReference>
<proteinExistence type="predicted"/>
<reference evidence="2 3" key="1">
    <citation type="submission" date="2021-03" db="EMBL/GenBank/DDBJ databases">
        <title>Genomic Encyclopedia of Type Strains, Phase IV (KMG-IV): sequencing the most valuable type-strain genomes for metagenomic binning, comparative biology and taxonomic classification.</title>
        <authorList>
            <person name="Goeker M."/>
        </authorList>
    </citation>
    <scope>NUCLEOTIDE SEQUENCE [LARGE SCALE GENOMIC DNA]</scope>
    <source>
        <strain evidence="2 3">DSM 40526</strain>
    </source>
</reference>
<organism evidence="2 3">
    <name type="scientific">Streptomyces avidinii</name>
    <dbReference type="NCBI Taxonomy" id="1895"/>
    <lineage>
        <taxon>Bacteria</taxon>
        <taxon>Bacillati</taxon>
        <taxon>Actinomycetota</taxon>
        <taxon>Actinomycetes</taxon>
        <taxon>Kitasatosporales</taxon>
        <taxon>Streptomycetaceae</taxon>
        <taxon>Streptomyces</taxon>
    </lineage>
</organism>
<dbReference type="Proteomes" id="UP001519310">
    <property type="component" value="Unassembled WGS sequence"/>
</dbReference>
<evidence type="ECO:0000259" key="1">
    <source>
        <dbReference type="Pfam" id="PF00582"/>
    </source>
</evidence>
<gene>
    <name evidence="2" type="ORF">J2Z77_006756</name>
</gene>
<keyword evidence="3" id="KW-1185">Reference proteome</keyword>
<dbReference type="Gene3D" id="3.40.50.620">
    <property type="entry name" value="HUPs"/>
    <property type="match status" value="1"/>
</dbReference>
<protein>
    <submittedName>
        <fullName evidence="2">Nucleotide-binding universal stress UspA family protein</fullName>
    </submittedName>
</protein>